<feature type="region of interest" description="Disordered" evidence="1">
    <location>
        <begin position="56"/>
        <end position="79"/>
    </location>
</feature>
<evidence type="ECO:0000256" key="1">
    <source>
        <dbReference type="SAM" id="MobiDB-lite"/>
    </source>
</evidence>
<dbReference type="SUPFAM" id="SSF158997">
    <property type="entry name" value="Trm112p-like"/>
    <property type="match status" value="1"/>
</dbReference>
<evidence type="ECO:0000313" key="2">
    <source>
        <dbReference type="EMBL" id="GAA2200325.1"/>
    </source>
</evidence>
<reference evidence="2 3" key="1">
    <citation type="journal article" date="2019" name="Int. J. Syst. Evol. Microbiol.">
        <title>The Global Catalogue of Microorganisms (GCM) 10K type strain sequencing project: providing services to taxonomists for standard genome sequencing and annotation.</title>
        <authorList>
            <consortium name="The Broad Institute Genomics Platform"/>
            <consortium name="The Broad Institute Genome Sequencing Center for Infectious Disease"/>
            <person name="Wu L."/>
            <person name="Ma J."/>
        </authorList>
    </citation>
    <scope>NUCLEOTIDE SEQUENCE [LARGE SCALE GENOMIC DNA]</scope>
    <source>
        <strain evidence="2 3">JCM 16034</strain>
    </source>
</reference>
<dbReference type="Proteomes" id="UP001500432">
    <property type="component" value="Unassembled WGS sequence"/>
</dbReference>
<protein>
    <submittedName>
        <fullName evidence="2">Uncharacterized protein</fullName>
    </submittedName>
</protein>
<keyword evidence="3" id="KW-1185">Reference proteome</keyword>
<gene>
    <name evidence="2" type="ORF">GCM10009849_20360</name>
</gene>
<comment type="caution">
    <text evidence="2">The sequence shown here is derived from an EMBL/GenBank/DDBJ whole genome shotgun (WGS) entry which is preliminary data.</text>
</comment>
<sequence length="79" mass="8120">MGMPNLSPSLLAVLRCPVTGSALVQDGDSLVATTRAKDGTTPRYAIEDGIPVLLAPEHTQAGAAPGDQHESSTAQEQHA</sequence>
<accession>A0ABN3BU84</accession>
<dbReference type="EMBL" id="BAAAQW010000005">
    <property type="protein sequence ID" value="GAA2200325.1"/>
    <property type="molecule type" value="Genomic_DNA"/>
</dbReference>
<evidence type="ECO:0000313" key="3">
    <source>
        <dbReference type="Proteomes" id="UP001500432"/>
    </source>
</evidence>
<name>A0ABN3BU84_9MICC</name>
<organism evidence="2 3">
    <name type="scientific">Sinomonas flava</name>
    <dbReference type="NCBI Taxonomy" id="496857"/>
    <lineage>
        <taxon>Bacteria</taxon>
        <taxon>Bacillati</taxon>
        <taxon>Actinomycetota</taxon>
        <taxon>Actinomycetes</taxon>
        <taxon>Micrococcales</taxon>
        <taxon>Micrococcaceae</taxon>
        <taxon>Sinomonas</taxon>
    </lineage>
</organism>
<dbReference type="Gene3D" id="2.20.25.10">
    <property type="match status" value="1"/>
</dbReference>
<proteinExistence type="predicted"/>